<dbReference type="RefSeq" id="WP_259859909.1">
    <property type="nucleotide sequence ID" value="NZ_BAAAST010000074.1"/>
</dbReference>
<dbReference type="EMBL" id="CP073720">
    <property type="protein sequence ID" value="UWP82138.1"/>
    <property type="molecule type" value="Genomic_DNA"/>
</dbReference>
<feature type="domain" description="Fe/B12 periplasmic-binding" evidence="6">
    <location>
        <begin position="65"/>
        <end position="327"/>
    </location>
</feature>
<dbReference type="InterPro" id="IPR006311">
    <property type="entry name" value="TAT_signal"/>
</dbReference>
<accession>A0ABY5W090</accession>
<name>A0ABY5W090_9ACTN</name>
<evidence type="ECO:0000256" key="5">
    <source>
        <dbReference type="SAM" id="SignalP"/>
    </source>
</evidence>
<evidence type="ECO:0000256" key="2">
    <source>
        <dbReference type="ARBA" id="ARBA00008814"/>
    </source>
</evidence>
<evidence type="ECO:0000313" key="8">
    <source>
        <dbReference type="Proteomes" id="UP001059617"/>
    </source>
</evidence>
<evidence type="ECO:0000313" key="7">
    <source>
        <dbReference type="EMBL" id="UWP82138.1"/>
    </source>
</evidence>
<evidence type="ECO:0000259" key="6">
    <source>
        <dbReference type="PROSITE" id="PS50983"/>
    </source>
</evidence>
<gene>
    <name evidence="7" type="ORF">Dfulv_44930</name>
</gene>
<comment type="similarity">
    <text evidence="2">Belongs to the bacterial solute-binding protein 8 family.</text>
</comment>
<feature type="chain" id="PRO_5046919167" evidence="5">
    <location>
        <begin position="28"/>
        <end position="327"/>
    </location>
</feature>
<reference evidence="7" key="1">
    <citation type="submission" date="2021-04" db="EMBL/GenBank/DDBJ databases">
        <authorList>
            <person name="Hartkoorn R.C."/>
            <person name="Beaudoing E."/>
            <person name="Hot D."/>
        </authorList>
    </citation>
    <scope>NUCLEOTIDE SEQUENCE</scope>
    <source>
        <strain evidence="7">NRRL B-16292</strain>
    </source>
</reference>
<feature type="signal peptide" evidence="5">
    <location>
        <begin position="1"/>
        <end position="27"/>
    </location>
</feature>
<dbReference type="PANTHER" id="PTHR30532">
    <property type="entry name" value="IRON III DICITRATE-BINDING PERIPLASMIC PROTEIN"/>
    <property type="match status" value="1"/>
</dbReference>
<evidence type="ECO:0000256" key="3">
    <source>
        <dbReference type="ARBA" id="ARBA00022448"/>
    </source>
</evidence>
<dbReference type="InterPro" id="IPR002491">
    <property type="entry name" value="ABC_transptr_periplasmic_BD"/>
</dbReference>
<reference evidence="7" key="2">
    <citation type="submission" date="2022-09" db="EMBL/GenBank/DDBJ databases">
        <title>Biosynthetic gene clusters of Dactylosporangioum fulvum.</title>
        <authorList>
            <person name="Caradec T."/>
        </authorList>
    </citation>
    <scope>NUCLEOTIDE SEQUENCE</scope>
    <source>
        <strain evidence="7">NRRL B-16292</strain>
    </source>
</reference>
<keyword evidence="3" id="KW-0813">Transport</keyword>
<dbReference type="Pfam" id="PF01497">
    <property type="entry name" value="Peripla_BP_2"/>
    <property type="match status" value="1"/>
</dbReference>
<keyword evidence="8" id="KW-1185">Reference proteome</keyword>
<dbReference type="SUPFAM" id="SSF53807">
    <property type="entry name" value="Helical backbone' metal receptor"/>
    <property type="match status" value="1"/>
</dbReference>
<keyword evidence="4 5" id="KW-0732">Signal</keyword>
<evidence type="ECO:0000256" key="1">
    <source>
        <dbReference type="ARBA" id="ARBA00004196"/>
    </source>
</evidence>
<dbReference type="Gene3D" id="3.40.50.1980">
    <property type="entry name" value="Nitrogenase molybdenum iron protein domain"/>
    <property type="match status" value="2"/>
</dbReference>
<dbReference type="PANTHER" id="PTHR30532:SF1">
    <property type="entry name" value="IRON(3+)-HYDROXAMATE-BINDING PROTEIN FHUD"/>
    <property type="match status" value="1"/>
</dbReference>
<dbReference type="PROSITE" id="PS51318">
    <property type="entry name" value="TAT"/>
    <property type="match status" value="1"/>
</dbReference>
<dbReference type="PROSITE" id="PS50983">
    <property type="entry name" value="FE_B12_PBP"/>
    <property type="match status" value="1"/>
</dbReference>
<organism evidence="7 8">
    <name type="scientific">Dactylosporangium fulvum</name>
    <dbReference type="NCBI Taxonomy" id="53359"/>
    <lineage>
        <taxon>Bacteria</taxon>
        <taxon>Bacillati</taxon>
        <taxon>Actinomycetota</taxon>
        <taxon>Actinomycetes</taxon>
        <taxon>Micromonosporales</taxon>
        <taxon>Micromonosporaceae</taxon>
        <taxon>Dactylosporangium</taxon>
    </lineage>
</organism>
<dbReference type="InterPro" id="IPR051313">
    <property type="entry name" value="Bact_iron-sidero_bind"/>
</dbReference>
<dbReference type="Proteomes" id="UP001059617">
    <property type="component" value="Chromosome"/>
</dbReference>
<sequence length="327" mass="34033">MGNAPTVLTRRGLLAGGLGAATLLGLAACGSSDTPSPAGGSQAAAGTRKIDTAKGTIEVPAQPARVVTIQPSATASLYDLGVSPVGVYDQGAEYISPRYRDRWSAATKIGNAGQIDLEKVAALRPDLIIGVDFPWNTKVYDQLTALAPTVITPTTWRATARVAADAVNRLGRVSELEQQMTTRADTIKSTYAAVLGRFRWAILQGGFDQGQFWVYGPGSDAGTILAAAGVQFATASAGVSGSGNQPFSYERIDALADADVIGFYTGYDGKPNNEGPKLFAQPAFNALRAVKAGRLVPIPDFLPGGYGDALAVLDELETGLRELQSAA</sequence>
<proteinExistence type="inferred from homology"/>
<evidence type="ECO:0000256" key="4">
    <source>
        <dbReference type="ARBA" id="ARBA00022729"/>
    </source>
</evidence>
<comment type="subcellular location">
    <subcellularLocation>
        <location evidence="1">Cell envelope</location>
    </subcellularLocation>
</comment>
<protein>
    <submittedName>
        <fullName evidence="7">ABC transporter substrate-binding protein</fullName>
    </submittedName>
</protein>